<dbReference type="AlphaFoldDB" id="A0A6I3WAU2"/>
<evidence type="ECO:0000313" key="7">
    <source>
        <dbReference type="Proteomes" id="UP000438196"/>
    </source>
</evidence>
<keyword evidence="3" id="KW-0238">DNA-binding</keyword>
<dbReference type="PANTHER" id="PTHR30118:SF15">
    <property type="entry name" value="TRANSCRIPTIONAL REGULATORY PROTEIN"/>
    <property type="match status" value="1"/>
</dbReference>
<evidence type="ECO:0000256" key="4">
    <source>
        <dbReference type="ARBA" id="ARBA00023163"/>
    </source>
</evidence>
<dbReference type="PRINTS" id="PR00039">
    <property type="entry name" value="HTHLYSR"/>
</dbReference>
<dbReference type="SUPFAM" id="SSF53850">
    <property type="entry name" value="Periplasmic binding protein-like II"/>
    <property type="match status" value="1"/>
</dbReference>
<dbReference type="InterPro" id="IPR005119">
    <property type="entry name" value="LysR_subst-bd"/>
</dbReference>
<proteinExistence type="inferred from homology"/>
<dbReference type="OrthoDB" id="8839911at2"/>
<dbReference type="SUPFAM" id="SSF46785">
    <property type="entry name" value="Winged helix' DNA-binding domain"/>
    <property type="match status" value="1"/>
</dbReference>
<dbReference type="InterPro" id="IPR037402">
    <property type="entry name" value="YidZ_PBP2"/>
</dbReference>
<accession>A0A6I3WAU2</accession>
<dbReference type="Pfam" id="PF03466">
    <property type="entry name" value="LysR_substrate"/>
    <property type="match status" value="1"/>
</dbReference>
<dbReference type="RefSeq" id="WP_155585514.1">
    <property type="nucleotide sequence ID" value="NZ_JBHSTH010000035.1"/>
</dbReference>
<evidence type="ECO:0000256" key="3">
    <source>
        <dbReference type="ARBA" id="ARBA00023125"/>
    </source>
</evidence>
<reference evidence="6 7" key="1">
    <citation type="submission" date="2019-11" db="EMBL/GenBank/DDBJ databases">
        <title>Pseudomonas karstica sp. nov. and Pseudomonas spelaei sp. nov. from karst caves.</title>
        <authorList>
            <person name="Zeman M."/>
        </authorList>
    </citation>
    <scope>NUCLEOTIDE SEQUENCE [LARGE SCALE GENOMIC DNA]</scope>
    <source>
        <strain evidence="6 7">CCM 7893</strain>
    </source>
</reference>
<name>A0A6I3WAU2_9PSED</name>
<dbReference type="CDD" id="cd08417">
    <property type="entry name" value="PBP2_Nitroaromatics_like"/>
    <property type="match status" value="1"/>
</dbReference>
<evidence type="ECO:0000256" key="2">
    <source>
        <dbReference type="ARBA" id="ARBA00023015"/>
    </source>
</evidence>
<comment type="caution">
    <text evidence="6">The sequence shown here is derived from an EMBL/GenBank/DDBJ whole genome shotgun (WGS) entry which is preliminary data.</text>
</comment>
<dbReference type="EMBL" id="WNNK01000024">
    <property type="protein sequence ID" value="MUF07367.1"/>
    <property type="molecule type" value="Genomic_DNA"/>
</dbReference>
<dbReference type="Proteomes" id="UP000438196">
    <property type="component" value="Unassembled WGS sequence"/>
</dbReference>
<keyword evidence="7" id="KW-1185">Reference proteome</keyword>
<dbReference type="InterPro" id="IPR036390">
    <property type="entry name" value="WH_DNA-bd_sf"/>
</dbReference>
<keyword evidence="4" id="KW-0804">Transcription</keyword>
<keyword evidence="2" id="KW-0805">Transcription regulation</keyword>
<organism evidence="6 7">
    <name type="scientific">Pseudomonas spelaei</name>
    <dbReference type="NCBI Taxonomy" id="1055469"/>
    <lineage>
        <taxon>Bacteria</taxon>
        <taxon>Pseudomonadati</taxon>
        <taxon>Pseudomonadota</taxon>
        <taxon>Gammaproteobacteria</taxon>
        <taxon>Pseudomonadales</taxon>
        <taxon>Pseudomonadaceae</taxon>
        <taxon>Pseudomonas</taxon>
    </lineage>
</organism>
<evidence type="ECO:0000259" key="5">
    <source>
        <dbReference type="PROSITE" id="PS50931"/>
    </source>
</evidence>
<dbReference type="PROSITE" id="PS50931">
    <property type="entry name" value="HTH_LYSR"/>
    <property type="match status" value="1"/>
</dbReference>
<dbReference type="GO" id="GO:0003700">
    <property type="term" value="F:DNA-binding transcription factor activity"/>
    <property type="evidence" value="ECO:0007669"/>
    <property type="project" value="InterPro"/>
</dbReference>
<evidence type="ECO:0000313" key="6">
    <source>
        <dbReference type="EMBL" id="MUF07367.1"/>
    </source>
</evidence>
<comment type="similarity">
    <text evidence="1">Belongs to the LysR transcriptional regulatory family.</text>
</comment>
<dbReference type="Gene3D" id="1.10.10.10">
    <property type="entry name" value="Winged helix-like DNA-binding domain superfamily/Winged helix DNA-binding domain"/>
    <property type="match status" value="1"/>
</dbReference>
<gene>
    <name evidence="6" type="ORF">GNF76_23725</name>
</gene>
<dbReference type="PANTHER" id="PTHR30118">
    <property type="entry name" value="HTH-TYPE TRANSCRIPTIONAL REGULATOR LEUO-RELATED"/>
    <property type="match status" value="1"/>
</dbReference>
<protein>
    <submittedName>
        <fullName evidence="6">LysR family transcriptional regulator</fullName>
    </submittedName>
</protein>
<dbReference type="InterPro" id="IPR036388">
    <property type="entry name" value="WH-like_DNA-bd_sf"/>
</dbReference>
<dbReference type="InterPro" id="IPR050389">
    <property type="entry name" value="LysR-type_TF"/>
</dbReference>
<dbReference type="InterPro" id="IPR000847">
    <property type="entry name" value="LysR_HTH_N"/>
</dbReference>
<dbReference type="GO" id="GO:0003677">
    <property type="term" value="F:DNA binding"/>
    <property type="evidence" value="ECO:0007669"/>
    <property type="project" value="UniProtKB-KW"/>
</dbReference>
<dbReference type="Gene3D" id="3.40.190.10">
    <property type="entry name" value="Periplasmic binding protein-like II"/>
    <property type="match status" value="2"/>
</dbReference>
<feature type="domain" description="HTH lysR-type" evidence="5">
    <location>
        <begin position="8"/>
        <end position="65"/>
    </location>
</feature>
<sequence>MSSSFSSLSIHLLRVLHTVLQTRNISHAAVKLNASQSLISRQLRQLRDAFGDPLLVRNGREYVYTPRAQNLIEPLNKLIADLDALITPTRFDPVECRQRFRIASSDYVAEYMLPALMEHLASVAPHVAVDYLAWKPNDYKQLANGEIDLVTTMLDVEPAEVHGRTLGNDRPVCMMANNHPLAGMPLTAQAYAAADHIRITGGGDKDGFVERELKALGLQRNILLNVPFFSAAMEVASRRPALLTIPEHIAVNLSRFYPMTWQPLDFINHRHHYWTIWHERTHNAAEHKWFRDTVHEIWKLSSYGIPADA</sequence>
<evidence type="ECO:0000256" key="1">
    <source>
        <dbReference type="ARBA" id="ARBA00009437"/>
    </source>
</evidence>
<dbReference type="Pfam" id="PF00126">
    <property type="entry name" value="HTH_1"/>
    <property type="match status" value="1"/>
</dbReference>